<keyword evidence="5 6" id="KW-0833">Ubl conjugation pathway</keyword>
<dbReference type="GO" id="GO:0006511">
    <property type="term" value="P:ubiquitin-dependent protein catabolic process"/>
    <property type="evidence" value="ECO:0007669"/>
    <property type="project" value="TreeGrafter"/>
</dbReference>
<protein>
    <recommendedName>
        <fullName evidence="3">HECT-type E3 ubiquitin transferase</fullName>
        <ecNumber evidence="3">2.3.2.26</ecNumber>
    </recommendedName>
</protein>
<dbReference type="InterPro" id="IPR035983">
    <property type="entry name" value="Hect_E3_ubiquitin_ligase"/>
</dbReference>
<evidence type="ECO:0000259" key="7">
    <source>
        <dbReference type="PROSITE" id="PS50237"/>
    </source>
</evidence>
<reference evidence="8 9" key="1">
    <citation type="submission" date="2020-11" db="EMBL/GenBank/DDBJ databases">
        <title>Kefir isolates.</title>
        <authorList>
            <person name="Marcisauskas S."/>
            <person name="Kim Y."/>
            <person name="Blasche S."/>
        </authorList>
    </citation>
    <scope>NUCLEOTIDE SEQUENCE [LARGE SCALE GENOMIC DNA]</scope>
    <source>
        <strain evidence="8 9">OG2</strain>
    </source>
</reference>
<accession>A0A9P7B981</accession>
<feature type="active site" description="Glycyl thioester intermediate" evidence="6">
    <location>
        <position position="906"/>
    </location>
</feature>
<proteinExistence type="predicted"/>
<feature type="domain" description="HECT" evidence="7">
    <location>
        <begin position="601"/>
        <end position="938"/>
    </location>
</feature>
<dbReference type="Proteomes" id="UP000750334">
    <property type="component" value="Unassembled WGS sequence"/>
</dbReference>
<dbReference type="FunFam" id="3.30.2410.10:FF:000017">
    <property type="entry name" value="E3 ubiquitin-protein ligase UPL7"/>
    <property type="match status" value="1"/>
</dbReference>
<evidence type="ECO:0000256" key="4">
    <source>
        <dbReference type="ARBA" id="ARBA00022679"/>
    </source>
</evidence>
<organism evidence="8 9">
    <name type="scientific">Maudiozyma exigua</name>
    <name type="common">Yeast</name>
    <name type="synonym">Kazachstania exigua</name>
    <dbReference type="NCBI Taxonomy" id="34358"/>
    <lineage>
        <taxon>Eukaryota</taxon>
        <taxon>Fungi</taxon>
        <taxon>Dikarya</taxon>
        <taxon>Ascomycota</taxon>
        <taxon>Saccharomycotina</taxon>
        <taxon>Saccharomycetes</taxon>
        <taxon>Saccharomycetales</taxon>
        <taxon>Saccharomycetaceae</taxon>
        <taxon>Maudiozyma</taxon>
    </lineage>
</organism>
<dbReference type="GO" id="GO:0000209">
    <property type="term" value="P:protein polyubiquitination"/>
    <property type="evidence" value="ECO:0007669"/>
    <property type="project" value="InterPro"/>
</dbReference>
<dbReference type="Pfam" id="PF00632">
    <property type="entry name" value="HECT"/>
    <property type="match status" value="1"/>
</dbReference>
<dbReference type="PROSITE" id="PS50237">
    <property type="entry name" value="HECT"/>
    <property type="match status" value="1"/>
</dbReference>
<dbReference type="AlphaFoldDB" id="A0A9P7B981"/>
<dbReference type="OrthoDB" id="8068875at2759"/>
<dbReference type="EC" id="2.3.2.26" evidence="3"/>
<dbReference type="Gene3D" id="3.30.2410.10">
    <property type="entry name" value="Hect, E3 ligase catalytic domain"/>
    <property type="match status" value="1"/>
</dbReference>
<evidence type="ECO:0000256" key="2">
    <source>
        <dbReference type="ARBA" id="ARBA00004906"/>
    </source>
</evidence>
<evidence type="ECO:0000256" key="1">
    <source>
        <dbReference type="ARBA" id="ARBA00000885"/>
    </source>
</evidence>
<keyword evidence="9" id="KW-1185">Reference proteome</keyword>
<dbReference type="PANTHER" id="PTHR45700:SF2">
    <property type="entry name" value="UBIQUITIN-PROTEIN LIGASE E3C"/>
    <property type="match status" value="1"/>
</dbReference>
<dbReference type="GO" id="GO:0061630">
    <property type="term" value="F:ubiquitin protein ligase activity"/>
    <property type="evidence" value="ECO:0007669"/>
    <property type="project" value="UniProtKB-EC"/>
</dbReference>
<dbReference type="InterPro" id="IPR044611">
    <property type="entry name" value="E3A/B/C-like"/>
</dbReference>
<comment type="caution">
    <text evidence="8">The sequence shown here is derived from an EMBL/GenBank/DDBJ whole genome shotgun (WGS) entry which is preliminary data.</text>
</comment>
<keyword evidence="4" id="KW-0808">Transferase</keyword>
<evidence type="ECO:0000313" key="8">
    <source>
        <dbReference type="EMBL" id="KAG0665119.1"/>
    </source>
</evidence>
<dbReference type="Gene3D" id="3.90.1750.10">
    <property type="entry name" value="Hect, E3 ligase catalytic domains"/>
    <property type="match status" value="1"/>
</dbReference>
<evidence type="ECO:0000256" key="3">
    <source>
        <dbReference type="ARBA" id="ARBA00012485"/>
    </source>
</evidence>
<dbReference type="EMBL" id="PUHR01000114">
    <property type="protein sequence ID" value="KAG0665119.1"/>
    <property type="molecule type" value="Genomic_DNA"/>
</dbReference>
<gene>
    <name evidence="8" type="ORF">C6P45_000476</name>
</gene>
<dbReference type="SMART" id="SM00119">
    <property type="entry name" value="HECTc"/>
    <property type="match status" value="1"/>
</dbReference>
<sequence length="938" mass="108999">MFNFTGDTKRRNINLGSKTRTSKRDLLAKAERERIRRAEERRDNSAALLIQRNIRKQLAIRYFFQNEYPDFSKNLMNDTPDRDIHLFPVFGKQLLNFIPLEQLKRLLNKYRSHYSNYPCRLINDKSLYLLVAHCQPDILEECLGLINFKELRDGFLLSTALLNLMKDNREFDFLSNDYIYTFFKTLRDQSSSYVLATTIPIIFSVQLDTRFESKSVDTLMILFASLKLLPDIDEMMPQSELQTIFLHLCYLHTVEDLDMEYIEEKIFQLLQYYRDLDDTNIHYFQGLRVSELFESSFTLKLINEVVSGHVPLSALILSLQICGSQKVRYENELLVLYLGNKELCTKTFDSLFQNTTKFGVMEPGMDSLRLSIELLKFHLLLTNDSELFRVQATIAIPTIRKFSILLKDFIFDSLWQRPLSDRDTTIDKAIDLLKNIYVRDSRIHFCSGKEDTKFWTIDDDIFKRTTIYKLLDEFNSVYKKDVQFDNHYSDLTQVISEERKDAKSQLMEQMISNWSNRNIPEKLIKKFEILMRVPFFIHFNDRIEIFYMLINIDRQDLGIDSTNRNMVMMNAFLPQGGSNKWTATISRDNILGDAMSAYDNKGEAFKSGLQVQFINEFGPEEGIDGGGVTKEFLTSVANEGFKDSKYDLFMANEQYQLYPKPTRDPQKLEQLSFLGKIVGKCLYEHILIDIDFAPFFLKKLLNYSNSFKSTFDDLATLDSTLYSSLTKLARVTDPETVESMDLRLEITDPDDPNKTIELVSGGSSIKVLPRTLLKYIFLIAKYKLDSSLYSAVTAFHNGLSIMIPPIWLEMFNPEELEMLISGGKKDINIEELKQNTEYGGYEPTDKTITFFWEILKEMTSEERCDLLKFVTSVPKAPLQGFKTLDPKFGIRNAGNDITRLPTASTCVNLLKLPDYRDKETLREKLLYSIHSGARFDLS</sequence>
<dbReference type="InterPro" id="IPR000569">
    <property type="entry name" value="HECT_dom"/>
</dbReference>
<comment type="catalytic activity">
    <reaction evidence="1">
        <text>S-ubiquitinyl-[E2 ubiquitin-conjugating enzyme]-L-cysteine + [acceptor protein]-L-lysine = [E2 ubiquitin-conjugating enzyme]-L-cysteine + N(6)-ubiquitinyl-[acceptor protein]-L-lysine.</text>
        <dbReference type="EC" id="2.3.2.26"/>
    </reaction>
</comment>
<evidence type="ECO:0000313" key="9">
    <source>
        <dbReference type="Proteomes" id="UP000750334"/>
    </source>
</evidence>
<evidence type="ECO:0000256" key="5">
    <source>
        <dbReference type="ARBA" id="ARBA00022786"/>
    </source>
</evidence>
<name>A0A9P7B981_MAUEX</name>
<dbReference type="SUPFAM" id="SSF56204">
    <property type="entry name" value="Hect, E3 ligase catalytic domain"/>
    <property type="match status" value="1"/>
</dbReference>
<dbReference type="PANTHER" id="PTHR45700">
    <property type="entry name" value="UBIQUITIN-PROTEIN LIGASE E3C"/>
    <property type="match status" value="1"/>
</dbReference>
<evidence type="ECO:0000256" key="6">
    <source>
        <dbReference type="PROSITE-ProRule" id="PRU00104"/>
    </source>
</evidence>
<dbReference type="CDD" id="cd00078">
    <property type="entry name" value="HECTc"/>
    <property type="match status" value="1"/>
</dbReference>
<comment type="pathway">
    <text evidence="2">Protein modification; protein ubiquitination.</text>
</comment>
<dbReference type="Gene3D" id="3.30.2160.10">
    <property type="entry name" value="Hect, E3 ligase catalytic domain"/>
    <property type="match status" value="1"/>
</dbReference>